<evidence type="ECO:0000313" key="2">
    <source>
        <dbReference type="Proteomes" id="UP000033901"/>
    </source>
</evidence>
<protein>
    <submittedName>
        <fullName evidence="1">Uncharacterized protein</fullName>
    </submittedName>
</protein>
<sequence>MESQPSEYQKQVKEIESLTQKIQEKVEKLLKQDGRPIRFYRNFPRSLVAGYILEPPMEIGGISTLAPHLFTIIENPERPETTGPILSLLK</sequence>
<name>A0A0G1LG53_9BACT</name>
<dbReference type="AlphaFoldDB" id="A0A0G1LG53"/>
<evidence type="ECO:0000313" key="1">
    <source>
        <dbReference type="EMBL" id="KKT67642.1"/>
    </source>
</evidence>
<comment type="caution">
    <text evidence="1">The sequence shown here is derived from an EMBL/GenBank/DDBJ whole genome shotgun (WGS) entry which is preliminary data.</text>
</comment>
<dbReference type="Proteomes" id="UP000033901">
    <property type="component" value="Unassembled WGS sequence"/>
</dbReference>
<dbReference type="EMBL" id="LCIZ01000005">
    <property type="protein sequence ID" value="KKT67642.1"/>
    <property type="molecule type" value="Genomic_DNA"/>
</dbReference>
<accession>A0A0G1LG53</accession>
<proteinExistence type="predicted"/>
<reference evidence="1 2" key="1">
    <citation type="journal article" date="2015" name="Nature">
        <title>rRNA introns, odd ribosomes, and small enigmatic genomes across a large radiation of phyla.</title>
        <authorList>
            <person name="Brown C.T."/>
            <person name="Hug L.A."/>
            <person name="Thomas B.C."/>
            <person name="Sharon I."/>
            <person name="Castelle C.J."/>
            <person name="Singh A."/>
            <person name="Wilkins M.J."/>
            <person name="Williams K.H."/>
            <person name="Banfield J.F."/>
        </authorList>
    </citation>
    <scope>NUCLEOTIDE SEQUENCE [LARGE SCALE GENOMIC DNA]</scope>
</reference>
<organism evidence="1 2">
    <name type="scientific">Candidatus Curtissbacteria bacterium GW2011_GWC1_44_33</name>
    <dbReference type="NCBI Taxonomy" id="1618413"/>
    <lineage>
        <taxon>Bacteria</taxon>
        <taxon>Candidatus Curtissiibacteriota</taxon>
    </lineage>
</organism>
<gene>
    <name evidence="1" type="ORF">UW61_C0005G0003</name>
</gene>